<keyword evidence="11" id="KW-1185">Reference proteome</keyword>
<proteinExistence type="inferred from homology"/>
<feature type="domain" description="GH18" evidence="9">
    <location>
        <begin position="19"/>
        <end position="432"/>
    </location>
</feature>
<evidence type="ECO:0000256" key="2">
    <source>
        <dbReference type="ARBA" id="ARBA00006606"/>
    </source>
</evidence>
<keyword evidence="3" id="KW-0217">Developmental protein</keyword>
<accession>A0A811V7R9</accession>
<dbReference type="InterPro" id="IPR015520">
    <property type="entry name" value="IDGF"/>
</dbReference>
<dbReference type="FunFam" id="3.20.20.80:FF:000071">
    <property type="entry name" value="Imaginal disc growth factor"/>
    <property type="match status" value="1"/>
</dbReference>
<dbReference type="Gene3D" id="3.10.50.10">
    <property type="match status" value="1"/>
</dbReference>
<evidence type="ECO:0000259" key="9">
    <source>
        <dbReference type="PROSITE" id="PS51910"/>
    </source>
</evidence>
<reference evidence="10" key="1">
    <citation type="submission" date="2020-11" db="EMBL/GenBank/DDBJ databases">
        <authorList>
            <person name="Whitehead M."/>
        </authorList>
    </citation>
    <scope>NUCLEOTIDE SEQUENCE</scope>
    <source>
        <strain evidence="10">EGII</strain>
    </source>
</reference>
<dbReference type="GO" id="GO:0005576">
    <property type="term" value="C:extracellular region"/>
    <property type="evidence" value="ECO:0007669"/>
    <property type="project" value="UniProtKB-SubCell"/>
</dbReference>
<evidence type="ECO:0000313" key="10">
    <source>
        <dbReference type="EMBL" id="CAD7011390.1"/>
    </source>
</evidence>
<keyword evidence="6" id="KW-1015">Disulfide bond</keyword>
<dbReference type="PROSITE" id="PS51910">
    <property type="entry name" value="GH18_2"/>
    <property type="match status" value="1"/>
</dbReference>
<dbReference type="Gene3D" id="3.20.20.80">
    <property type="entry name" value="Glycosidases"/>
    <property type="match status" value="1"/>
</dbReference>
<evidence type="ECO:0000256" key="3">
    <source>
        <dbReference type="ARBA" id="ARBA00022473"/>
    </source>
</evidence>
<dbReference type="Pfam" id="PF00704">
    <property type="entry name" value="Glyco_hydro_18"/>
    <property type="match status" value="1"/>
</dbReference>
<evidence type="ECO:0000313" key="11">
    <source>
        <dbReference type="Proteomes" id="UP000606786"/>
    </source>
</evidence>
<sequence>MLKVIYLLTALCIGSLQATKMVCYYDSSSQYREGSAQVSLQDLEPALQFCNYLVYGYAGVDPETYQLRPINKELDVGRNHYRTITNLRRNHPQLLILLSVGGDRDRFNDSSYNPYLDLLENQAHRNAFVNSAVALLKTFDFDGLDLAWQFPKNHPKVVEGKIKKAWHYIKSLFTGTKVVDENAEEHKTQFATLTRELKDAFRTDGLILTLTMLPHVDASLFIDIPRVIPAVDFVNLGSYDFQTPERDPKVADHTAPLYEMPDRDPSHNIDYQVTYWLNNTAPSNKINIGIPAYGRSWVMTCDSGITGFPPVINTRGPGAAGNQNRVPGLMSWPEICEKIQRDKELEGEDAPLRKVGDPRQRYGSYAYRSADDNCLYGLWVGYEEPSTAAIKSSYVFAKSLGGVALFDLTLDDFRGQCAGEKYPILRSIKFKL</sequence>
<comment type="subcellular location">
    <subcellularLocation>
        <location evidence="1">Secreted</location>
    </subcellularLocation>
</comment>
<evidence type="ECO:0000256" key="6">
    <source>
        <dbReference type="ARBA" id="ARBA00023157"/>
    </source>
</evidence>
<dbReference type="GO" id="GO:0005975">
    <property type="term" value="P:carbohydrate metabolic process"/>
    <property type="evidence" value="ECO:0007669"/>
    <property type="project" value="InterPro"/>
</dbReference>
<feature type="chain" id="PRO_5032594629" evidence="8">
    <location>
        <begin position="19"/>
        <end position="432"/>
    </location>
</feature>
<dbReference type="GO" id="GO:0008061">
    <property type="term" value="F:chitin binding"/>
    <property type="evidence" value="ECO:0007669"/>
    <property type="project" value="InterPro"/>
</dbReference>
<dbReference type="InterPro" id="IPR017853">
    <property type="entry name" value="GH"/>
</dbReference>
<evidence type="ECO:0000256" key="1">
    <source>
        <dbReference type="ARBA" id="ARBA00004613"/>
    </source>
</evidence>
<dbReference type="Proteomes" id="UP000606786">
    <property type="component" value="Unassembled WGS sequence"/>
</dbReference>
<comment type="similarity">
    <text evidence="2">Belongs to the glycosyl hydrolase 18 family. IDGF subfamily.</text>
</comment>
<evidence type="ECO:0000256" key="4">
    <source>
        <dbReference type="ARBA" id="ARBA00022525"/>
    </source>
</evidence>
<dbReference type="PANTHER" id="PTHR11177:SF235">
    <property type="entry name" value="CHITINASE-LIKE PROTEIN IDGF1-RELATED"/>
    <property type="match status" value="1"/>
</dbReference>
<dbReference type="OrthoDB" id="76388at2759"/>
<evidence type="ECO:0000256" key="8">
    <source>
        <dbReference type="SAM" id="SignalP"/>
    </source>
</evidence>
<dbReference type="SMART" id="SM00636">
    <property type="entry name" value="Glyco_18"/>
    <property type="match status" value="1"/>
</dbReference>
<keyword evidence="4" id="KW-0964">Secreted</keyword>
<dbReference type="SUPFAM" id="SSF54556">
    <property type="entry name" value="Chitinase insertion domain"/>
    <property type="match status" value="1"/>
</dbReference>
<dbReference type="GO" id="GO:0004568">
    <property type="term" value="F:chitinase activity"/>
    <property type="evidence" value="ECO:0007669"/>
    <property type="project" value="TreeGrafter"/>
</dbReference>
<keyword evidence="5 8" id="KW-0732">Signal</keyword>
<dbReference type="InterPro" id="IPR050314">
    <property type="entry name" value="Glycosyl_Hydrlase_18"/>
</dbReference>
<dbReference type="EMBL" id="CAJHJT010000056">
    <property type="protein sequence ID" value="CAD7011390.1"/>
    <property type="molecule type" value="Genomic_DNA"/>
</dbReference>
<dbReference type="GO" id="GO:0006032">
    <property type="term" value="P:chitin catabolic process"/>
    <property type="evidence" value="ECO:0007669"/>
    <property type="project" value="TreeGrafter"/>
</dbReference>
<dbReference type="InterPro" id="IPR001223">
    <property type="entry name" value="Glyco_hydro18_cat"/>
</dbReference>
<comment type="caution">
    <text evidence="10">The sequence shown here is derived from an EMBL/GenBank/DDBJ whole genome shotgun (WGS) entry which is preliminary data.</text>
</comment>
<evidence type="ECO:0000256" key="7">
    <source>
        <dbReference type="ARBA" id="ARBA00023180"/>
    </source>
</evidence>
<feature type="signal peptide" evidence="8">
    <location>
        <begin position="1"/>
        <end position="18"/>
    </location>
</feature>
<dbReference type="CDD" id="cd02873">
    <property type="entry name" value="GH18_IDGF"/>
    <property type="match status" value="1"/>
</dbReference>
<dbReference type="InterPro" id="IPR011583">
    <property type="entry name" value="Chitinase_II/V-like_cat"/>
</dbReference>
<protein>
    <submittedName>
        <fullName evidence="10">(Mediterranean fruit fly) hypothetical protein</fullName>
    </submittedName>
</protein>
<keyword evidence="7" id="KW-0325">Glycoprotein</keyword>
<dbReference type="AlphaFoldDB" id="A0A811V7R9"/>
<evidence type="ECO:0000256" key="5">
    <source>
        <dbReference type="ARBA" id="ARBA00022729"/>
    </source>
</evidence>
<dbReference type="PANTHER" id="PTHR11177">
    <property type="entry name" value="CHITINASE"/>
    <property type="match status" value="1"/>
</dbReference>
<name>A0A811V7R9_CERCA</name>
<organism evidence="10 11">
    <name type="scientific">Ceratitis capitata</name>
    <name type="common">Mediterranean fruit fly</name>
    <name type="synonym">Tephritis capitata</name>
    <dbReference type="NCBI Taxonomy" id="7213"/>
    <lineage>
        <taxon>Eukaryota</taxon>
        <taxon>Metazoa</taxon>
        <taxon>Ecdysozoa</taxon>
        <taxon>Arthropoda</taxon>
        <taxon>Hexapoda</taxon>
        <taxon>Insecta</taxon>
        <taxon>Pterygota</taxon>
        <taxon>Neoptera</taxon>
        <taxon>Endopterygota</taxon>
        <taxon>Diptera</taxon>
        <taxon>Brachycera</taxon>
        <taxon>Muscomorpha</taxon>
        <taxon>Tephritoidea</taxon>
        <taxon>Tephritidae</taxon>
        <taxon>Ceratitis</taxon>
        <taxon>Ceratitis</taxon>
    </lineage>
</organism>
<gene>
    <name evidence="10" type="ORF">CCAP1982_LOCUS19490</name>
</gene>
<dbReference type="SUPFAM" id="SSF51445">
    <property type="entry name" value="(Trans)glycosidases"/>
    <property type="match status" value="1"/>
</dbReference>
<dbReference type="InterPro" id="IPR029070">
    <property type="entry name" value="Chitinase_insertion_sf"/>
</dbReference>